<keyword evidence="2" id="KW-0732">Signal</keyword>
<evidence type="ECO:0000256" key="1">
    <source>
        <dbReference type="SAM" id="MobiDB-lite"/>
    </source>
</evidence>
<feature type="chain" id="PRO_5004894104" evidence="2">
    <location>
        <begin position="21"/>
        <end position="529"/>
    </location>
</feature>
<protein>
    <submittedName>
        <fullName evidence="3">Uncharacterized protein</fullName>
    </submittedName>
</protein>
<reference evidence="3 4" key="1">
    <citation type="journal article" date="2013" name="PLoS Genet.">
        <title>Comparative genome structure, secondary metabolite, and effector coding capacity across Cochliobolus pathogens.</title>
        <authorList>
            <person name="Condon B.J."/>
            <person name="Leng Y."/>
            <person name="Wu D."/>
            <person name="Bushley K.E."/>
            <person name="Ohm R.A."/>
            <person name="Otillar R."/>
            <person name="Martin J."/>
            <person name="Schackwitz W."/>
            <person name="Grimwood J."/>
            <person name="MohdZainudin N."/>
            <person name="Xue C."/>
            <person name="Wang R."/>
            <person name="Manning V.A."/>
            <person name="Dhillon B."/>
            <person name="Tu Z.J."/>
            <person name="Steffenson B.J."/>
            <person name="Salamov A."/>
            <person name="Sun H."/>
            <person name="Lowry S."/>
            <person name="LaButti K."/>
            <person name="Han J."/>
            <person name="Copeland A."/>
            <person name="Lindquist E."/>
            <person name="Barry K."/>
            <person name="Schmutz J."/>
            <person name="Baker S.E."/>
            <person name="Ciuffetti L.M."/>
            <person name="Grigoriev I.V."/>
            <person name="Zhong S."/>
            <person name="Turgeon B.G."/>
        </authorList>
    </citation>
    <scope>NUCLEOTIDE SEQUENCE [LARGE SCALE GENOMIC DNA]</scope>
    <source>
        <strain evidence="3 4">FI3</strain>
    </source>
</reference>
<dbReference type="AlphaFoldDB" id="W7EM73"/>
<proteinExistence type="predicted"/>
<dbReference type="HOGENOM" id="CLU_514792_0_0_1"/>
<evidence type="ECO:0000313" key="4">
    <source>
        <dbReference type="Proteomes" id="UP000054337"/>
    </source>
</evidence>
<organism evidence="3 4">
    <name type="scientific">Bipolaris victoriae (strain FI3)</name>
    <name type="common">Victoria blight of oats agent</name>
    <name type="synonym">Cochliobolus victoriae</name>
    <dbReference type="NCBI Taxonomy" id="930091"/>
    <lineage>
        <taxon>Eukaryota</taxon>
        <taxon>Fungi</taxon>
        <taxon>Dikarya</taxon>
        <taxon>Ascomycota</taxon>
        <taxon>Pezizomycotina</taxon>
        <taxon>Dothideomycetes</taxon>
        <taxon>Pleosporomycetidae</taxon>
        <taxon>Pleosporales</taxon>
        <taxon>Pleosporineae</taxon>
        <taxon>Pleosporaceae</taxon>
        <taxon>Bipolaris</taxon>
    </lineage>
</organism>
<dbReference type="Proteomes" id="UP000054337">
    <property type="component" value="Unassembled WGS sequence"/>
</dbReference>
<keyword evidence="4" id="KW-1185">Reference proteome</keyword>
<feature type="region of interest" description="Disordered" evidence="1">
    <location>
        <begin position="158"/>
        <end position="180"/>
    </location>
</feature>
<sequence>MHPSTIAAILAFTAGMTVNAVPVVRPEGTPEPPADRLRTTVGHTQARPQLRCTNSIRSELAEDEFTVPSIGKRDHPIRPLPACSDSSEPSIGILCMSSDLEELINRPSNGIGRPSVLGPQVTKRDPRRFADLNNGHVDLGILVPPPTLEELLERKKQAGFSKEKRQSGRPIRLVEPSGESTVTPEELEQIVNNYKQFRKEFGGVGAKEKRKAQVIDAGFGFDAGVTIDPSALTGRLKQLIPGQKEKRDNGRFINKEPGRLGWDPIPTIGDEVLRGAQNQKRDLSRVVDNVVGRIAPVVPGGVKQFIPGHKEKRDPQVIDAGFGFDAGVTIDPSTITDKVKQFIPGQKERRDPQVIDAGFGFDAGVTIDPSTIADKVKQFIPGQKERRDPQVIDAGFGFDAGVTIDPSTITDKLTQFIPGQKEKRDDMGADFGFGATPDSLVLPVRRPSQKVTRDAQIDAGVGFDAGITIDPIALPGHIKKLLPIQRTKRDPQGRGKGHVFGKIAEGVAGGIGAIADGLTIHQALQGKPA</sequence>
<dbReference type="OrthoDB" id="3695696at2759"/>
<dbReference type="EMBL" id="KI968724">
    <property type="protein sequence ID" value="EUN28064.1"/>
    <property type="molecule type" value="Genomic_DNA"/>
</dbReference>
<dbReference type="GeneID" id="26256059"/>
<evidence type="ECO:0000256" key="2">
    <source>
        <dbReference type="SAM" id="SignalP"/>
    </source>
</evidence>
<gene>
    <name evidence="3" type="ORF">COCVIDRAFT_36935</name>
</gene>
<feature type="signal peptide" evidence="2">
    <location>
        <begin position="1"/>
        <end position="20"/>
    </location>
</feature>
<name>W7EM73_BIPV3</name>
<accession>W7EM73</accession>
<dbReference type="RefSeq" id="XP_014557649.1">
    <property type="nucleotide sequence ID" value="XM_014702163.1"/>
</dbReference>
<evidence type="ECO:0000313" key="3">
    <source>
        <dbReference type="EMBL" id="EUN28064.1"/>
    </source>
</evidence>